<dbReference type="EMBL" id="CCYD01002939">
    <property type="protein sequence ID" value="CEG48497.1"/>
    <property type="molecule type" value="Genomic_DNA"/>
</dbReference>
<dbReference type="AlphaFoldDB" id="A0A0P1B4F4"/>
<protein>
    <submittedName>
        <fullName evidence="1">Uncharacterized protein</fullName>
    </submittedName>
</protein>
<dbReference type="RefSeq" id="XP_024584866.1">
    <property type="nucleotide sequence ID" value="XM_024719582.1"/>
</dbReference>
<accession>A0A0P1B4F4</accession>
<keyword evidence="2" id="KW-1185">Reference proteome</keyword>
<evidence type="ECO:0000313" key="1">
    <source>
        <dbReference type="EMBL" id="CEG48497.1"/>
    </source>
</evidence>
<dbReference type="GeneID" id="36401371"/>
<reference evidence="2" key="1">
    <citation type="submission" date="2014-09" db="EMBL/GenBank/DDBJ databases">
        <authorList>
            <person name="Sharma Rahul"/>
            <person name="Thines Marco"/>
        </authorList>
    </citation>
    <scope>NUCLEOTIDE SEQUENCE [LARGE SCALE GENOMIC DNA]</scope>
</reference>
<evidence type="ECO:0000313" key="2">
    <source>
        <dbReference type="Proteomes" id="UP000054928"/>
    </source>
</evidence>
<name>A0A0P1B4F4_PLAHL</name>
<sequence length="107" mass="12202">METQLGVSPDVDVKLSAWDILVTKHHPKHNEFVIKIENIQSRKYLWSVKGKQTSGDLGCTHLRVKMRSRCFFLVTIHEFDLAIPLLHIGSRAARRRGTVGISTFSMD</sequence>
<proteinExistence type="predicted"/>
<dbReference type="Proteomes" id="UP000054928">
    <property type="component" value="Unassembled WGS sequence"/>
</dbReference>
<organism evidence="1 2">
    <name type="scientific">Plasmopara halstedii</name>
    <name type="common">Downy mildew of sunflower</name>
    <dbReference type="NCBI Taxonomy" id="4781"/>
    <lineage>
        <taxon>Eukaryota</taxon>
        <taxon>Sar</taxon>
        <taxon>Stramenopiles</taxon>
        <taxon>Oomycota</taxon>
        <taxon>Peronosporomycetes</taxon>
        <taxon>Peronosporales</taxon>
        <taxon>Peronosporaceae</taxon>
        <taxon>Plasmopara</taxon>
    </lineage>
</organism>